<evidence type="ECO:0000313" key="2">
    <source>
        <dbReference type="EMBL" id="DAD42925.1"/>
    </source>
</evidence>
<gene>
    <name evidence="2" type="ORF">HUJ06_001155</name>
</gene>
<reference evidence="2 3" key="1">
    <citation type="journal article" date="2020" name="Mol. Biol. Evol.">
        <title>Distinct Expression and Methylation Patterns for Genes with Different Fates following a Single Whole-Genome Duplication in Flowering Plants.</title>
        <authorList>
            <person name="Shi T."/>
            <person name="Rahmani R.S."/>
            <person name="Gugger P.F."/>
            <person name="Wang M."/>
            <person name="Li H."/>
            <person name="Zhang Y."/>
            <person name="Li Z."/>
            <person name="Wang Q."/>
            <person name="Van de Peer Y."/>
            <person name="Marchal K."/>
            <person name="Chen J."/>
        </authorList>
    </citation>
    <scope>NUCLEOTIDE SEQUENCE [LARGE SCALE GENOMIC DNA]</scope>
    <source>
        <tissue evidence="2">Leaf</tissue>
    </source>
</reference>
<feature type="region of interest" description="Disordered" evidence="1">
    <location>
        <begin position="1"/>
        <end position="20"/>
    </location>
</feature>
<dbReference type="Proteomes" id="UP000607653">
    <property type="component" value="Unassembled WGS sequence"/>
</dbReference>
<evidence type="ECO:0000313" key="3">
    <source>
        <dbReference type="Proteomes" id="UP000607653"/>
    </source>
</evidence>
<dbReference type="AlphaFoldDB" id="A0A822ZHK9"/>
<sequence>MELNAQQYSNASPNNSSRCNYSCSEKKFRVRKKKKKKIDDSYQI</sequence>
<comment type="caution">
    <text evidence="2">The sequence shown here is derived from an EMBL/GenBank/DDBJ whole genome shotgun (WGS) entry which is preliminary data.</text>
</comment>
<keyword evidence="3" id="KW-1185">Reference proteome</keyword>
<name>A0A822ZHK9_NELNU</name>
<organism evidence="2 3">
    <name type="scientific">Nelumbo nucifera</name>
    <name type="common">Sacred lotus</name>
    <dbReference type="NCBI Taxonomy" id="4432"/>
    <lineage>
        <taxon>Eukaryota</taxon>
        <taxon>Viridiplantae</taxon>
        <taxon>Streptophyta</taxon>
        <taxon>Embryophyta</taxon>
        <taxon>Tracheophyta</taxon>
        <taxon>Spermatophyta</taxon>
        <taxon>Magnoliopsida</taxon>
        <taxon>Proteales</taxon>
        <taxon>Nelumbonaceae</taxon>
        <taxon>Nelumbo</taxon>
    </lineage>
</organism>
<accession>A0A822ZHK9</accession>
<dbReference type="EMBL" id="DUZY01000006">
    <property type="protein sequence ID" value="DAD42925.1"/>
    <property type="molecule type" value="Genomic_DNA"/>
</dbReference>
<protein>
    <submittedName>
        <fullName evidence="2">Uncharacterized protein</fullName>
    </submittedName>
</protein>
<evidence type="ECO:0000256" key="1">
    <source>
        <dbReference type="SAM" id="MobiDB-lite"/>
    </source>
</evidence>
<proteinExistence type="predicted"/>